<proteinExistence type="predicted"/>
<dbReference type="AlphaFoldDB" id="A0A067QLQ0"/>
<evidence type="ECO:0000313" key="1">
    <source>
        <dbReference type="EMBL" id="KDR10220.1"/>
    </source>
</evidence>
<dbReference type="EMBL" id="KK853179">
    <property type="protein sequence ID" value="KDR10220.1"/>
    <property type="molecule type" value="Genomic_DNA"/>
</dbReference>
<dbReference type="Proteomes" id="UP000027135">
    <property type="component" value="Unassembled WGS sequence"/>
</dbReference>
<evidence type="ECO:0000313" key="2">
    <source>
        <dbReference type="Proteomes" id="UP000027135"/>
    </source>
</evidence>
<organism evidence="1 2">
    <name type="scientific">Zootermopsis nevadensis</name>
    <name type="common">Dampwood termite</name>
    <dbReference type="NCBI Taxonomy" id="136037"/>
    <lineage>
        <taxon>Eukaryota</taxon>
        <taxon>Metazoa</taxon>
        <taxon>Ecdysozoa</taxon>
        <taxon>Arthropoda</taxon>
        <taxon>Hexapoda</taxon>
        <taxon>Insecta</taxon>
        <taxon>Pterygota</taxon>
        <taxon>Neoptera</taxon>
        <taxon>Polyneoptera</taxon>
        <taxon>Dictyoptera</taxon>
        <taxon>Blattodea</taxon>
        <taxon>Blattoidea</taxon>
        <taxon>Termitoidae</taxon>
        <taxon>Termopsidae</taxon>
        <taxon>Zootermopsis</taxon>
    </lineage>
</organism>
<gene>
    <name evidence="1" type="ORF">L798_15719</name>
</gene>
<name>A0A067QLQ0_ZOONE</name>
<dbReference type="InParanoid" id="A0A067QLQ0"/>
<reference evidence="1 2" key="1">
    <citation type="journal article" date="2014" name="Nat. Commun.">
        <title>Molecular traces of alternative social organization in a termite genome.</title>
        <authorList>
            <person name="Terrapon N."/>
            <person name="Li C."/>
            <person name="Robertson H.M."/>
            <person name="Ji L."/>
            <person name="Meng X."/>
            <person name="Booth W."/>
            <person name="Chen Z."/>
            <person name="Childers C.P."/>
            <person name="Glastad K.M."/>
            <person name="Gokhale K."/>
            <person name="Gowin J."/>
            <person name="Gronenberg W."/>
            <person name="Hermansen R.A."/>
            <person name="Hu H."/>
            <person name="Hunt B.G."/>
            <person name="Huylmans A.K."/>
            <person name="Khalil S.M."/>
            <person name="Mitchell R.D."/>
            <person name="Munoz-Torres M.C."/>
            <person name="Mustard J.A."/>
            <person name="Pan H."/>
            <person name="Reese J.T."/>
            <person name="Scharf M.E."/>
            <person name="Sun F."/>
            <person name="Vogel H."/>
            <person name="Xiao J."/>
            <person name="Yang W."/>
            <person name="Yang Z."/>
            <person name="Yang Z."/>
            <person name="Zhou J."/>
            <person name="Zhu J."/>
            <person name="Brent C.S."/>
            <person name="Elsik C.G."/>
            <person name="Goodisman M.A."/>
            <person name="Liberles D.A."/>
            <person name="Roe R.M."/>
            <person name="Vargo E.L."/>
            <person name="Vilcinskas A."/>
            <person name="Wang J."/>
            <person name="Bornberg-Bauer E."/>
            <person name="Korb J."/>
            <person name="Zhang G."/>
            <person name="Liebig J."/>
        </authorList>
    </citation>
    <scope>NUCLEOTIDE SEQUENCE [LARGE SCALE GENOMIC DNA]</scope>
    <source>
        <tissue evidence="1">Whole organism</tissue>
    </source>
</reference>
<protein>
    <submittedName>
        <fullName evidence="1">Uncharacterized protein</fullName>
    </submittedName>
</protein>
<keyword evidence="2" id="KW-1185">Reference proteome</keyword>
<accession>A0A067QLQ0</accession>
<sequence>MSRQEVQFGGGNYFAYNLLLLILNKITKMANTPAKIAPASPSIPTGGSNSHNNV</sequence>